<proteinExistence type="predicted"/>
<dbReference type="SUPFAM" id="SSF54523">
    <property type="entry name" value="Pili subunits"/>
    <property type="match status" value="1"/>
</dbReference>
<name>A0ABV7GF81_9GAMM</name>
<comment type="caution">
    <text evidence="2">The sequence shown here is derived from an EMBL/GenBank/DDBJ whole genome shotgun (WGS) entry which is preliminary data.</text>
</comment>
<gene>
    <name evidence="2" type="ORF">ACFOE0_18680</name>
</gene>
<dbReference type="Pfam" id="PF07963">
    <property type="entry name" value="N_methyl"/>
    <property type="match status" value="1"/>
</dbReference>
<evidence type="ECO:0000313" key="3">
    <source>
        <dbReference type="Proteomes" id="UP001595621"/>
    </source>
</evidence>
<protein>
    <submittedName>
        <fullName evidence="2">Type II secretion system protein</fullName>
    </submittedName>
</protein>
<dbReference type="RefSeq" id="WP_283106302.1">
    <property type="nucleotide sequence ID" value="NZ_JAKILF010000001.1"/>
</dbReference>
<keyword evidence="1" id="KW-0812">Transmembrane</keyword>
<accession>A0ABV7GF81</accession>
<dbReference type="InterPro" id="IPR012902">
    <property type="entry name" value="N_methyl_site"/>
</dbReference>
<keyword evidence="1" id="KW-0472">Membrane</keyword>
<dbReference type="Gene3D" id="3.30.700.10">
    <property type="entry name" value="Glycoprotein, Type 4 Pilin"/>
    <property type="match status" value="1"/>
</dbReference>
<dbReference type="EMBL" id="JBHRTD010000018">
    <property type="protein sequence ID" value="MFC3140189.1"/>
    <property type="molecule type" value="Genomic_DNA"/>
</dbReference>
<reference evidence="3" key="1">
    <citation type="journal article" date="2019" name="Int. J. Syst. Evol. Microbiol.">
        <title>The Global Catalogue of Microorganisms (GCM) 10K type strain sequencing project: providing services to taxonomists for standard genome sequencing and annotation.</title>
        <authorList>
            <consortium name="The Broad Institute Genomics Platform"/>
            <consortium name="The Broad Institute Genome Sequencing Center for Infectious Disease"/>
            <person name="Wu L."/>
            <person name="Ma J."/>
        </authorList>
    </citation>
    <scope>NUCLEOTIDE SEQUENCE [LARGE SCALE GENOMIC DNA]</scope>
    <source>
        <strain evidence="3">KCTC 52277</strain>
    </source>
</reference>
<dbReference type="Proteomes" id="UP001595621">
    <property type="component" value="Unassembled WGS sequence"/>
</dbReference>
<keyword evidence="1" id="KW-1133">Transmembrane helix</keyword>
<evidence type="ECO:0000256" key="1">
    <source>
        <dbReference type="SAM" id="Phobius"/>
    </source>
</evidence>
<sequence length="170" mass="18985">MKQRGFTLIELVVVIIILGILAVVAAPKFINLKHDALVSTIENMEGQLKSANNLVFAKAAVEHKEALEFNDYNNPTDAYLDINGKQISLHLGHIQASKWNVDQIMHIDDADWNVKGSSGLFGKVYMTPRGAPAFNAKSMSEIDQSKCYLKYYFDNKHYDNPGYDVETSGC</sequence>
<keyword evidence="3" id="KW-1185">Reference proteome</keyword>
<organism evidence="2 3">
    <name type="scientific">Shewanella submarina</name>
    <dbReference type="NCBI Taxonomy" id="2016376"/>
    <lineage>
        <taxon>Bacteria</taxon>
        <taxon>Pseudomonadati</taxon>
        <taxon>Pseudomonadota</taxon>
        <taxon>Gammaproteobacteria</taxon>
        <taxon>Alteromonadales</taxon>
        <taxon>Shewanellaceae</taxon>
        <taxon>Shewanella</taxon>
    </lineage>
</organism>
<dbReference type="PROSITE" id="PS00409">
    <property type="entry name" value="PROKAR_NTER_METHYL"/>
    <property type="match status" value="1"/>
</dbReference>
<dbReference type="InterPro" id="IPR045584">
    <property type="entry name" value="Pilin-like"/>
</dbReference>
<dbReference type="NCBIfam" id="TIGR02532">
    <property type="entry name" value="IV_pilin_GFxxxE"/>
    <property type="match status" value="1"/>
</dbReference>
<evidence type="ECO:0000313" key="2">
    <source>
        <dbReference type="EMBL" id="MFC3140189.1"/>
    </source>
</evidence>
<feature type="transmembrane region" description="Helical" evidence="1">
    <location>
        <begin position="6"/>
        <end position="26"/>
    </location>
</feature>